<keyword evidence="8 12" id="KW-0067">ATP-binding</keyword>
<keyword evidence="7" id="KW-0547">Nucleotide-binding</keyword>
<dbReference type="GO" id="GO:0005524">
    <property type="term" value="F:ATP binding"/>
    <property type="evidence" value="ECO:0007669"/>
    <property type="project" value="UniProtKB-KW"/>
</dbReference>
<proteinExistence type="inferred from homology"/>
<evidence type="ECO:0000256" key="3">
    <source>
        <dbReference type="ARBA" id="ARBA00019010"/>
    </source>
</evidence>
<protein>
    <recommendedName>
        <fullName evidence="3">tRNA threonylcarbamoyladenosine biosynthesis protein TsaE</fullName>
    </recommendedName>
    <alternativeName>
        <fullName evidence="10">t(6)A37 threonylcarbamoyladenosine biosynthesis protein TsaE</fullName>
    </alternativeName>
</protein>
<dbReference type="PANTHER" id="PTHR33540:SF2">
    <property type="entry name" value="TRNA THREONYLCARBAMOYLADENOSINE BIOSYNTHESIS PROTEIN TSAE"/>
    <property type="match status" value="1"/>
</dbReference>
<keyword evidence="5" id="KW-0819">tRNA processing</keyword>
<evidence type="ECO:0000256" key="10">
    <source>
        <dbReference type="ARBA" id="ARBA00032441"/>
    </source>
</evidence>
<dbReference type="SUPFAM" id="SSF52540">
    <property type="entry name" value="P-loop containing nucleoside triphosphate hydrolases"/>
    <property type="match status" value="1"/>
</dbReference>
<dbReference type="GO" id="GO:0046872">
    <property type="term" value="F:metal ion binding"/>
    <property type="evidence" value="ECO:0007669"/>
    <property type="project" value="UniProtKB-KW"/>
</dbReference>
<dbReference type="Pfam" id="PF02367">
    <property type="entry name" value="TsaE"/>
    <property type="match status" value="1"/>
</dbReference>
<evidence type="ECO:0000256" key="11">
    <source>
        <dbReference type="SAM" id="SignalP"/>
    </source>
</evidence>
<evidence type="ECO:0000256" key="9">
    <source>
        <dbReference type="ARBA" id="ARBA00022842"/>
    </source>
</evidence>
<comment type="subcellular location">
    <subcellularLocation>
        <location evidence="1">Cytoplasm</location>
    </subcellularLocation>
</comment>
<name>E1YJ38_9BACT</name>
<evidence type="ECO:0000313" key="12">
    <source>
        <dbReference type="EMBL" id="CBX31292.1"/>
    </source>
</evidence>
<feature type="signal peptide" evidence="11">
    <location>
        <begin position="1"/>
        <end position="21"/>
    </location>
</feature>
<dbReference type="NCBIfam" id="TIGR00150">
    <property type="entry name" value="T6A_YjeE"/>
    <property type="match status" value="1"/>
</dbReference>
<dbReference type="InterPro" id="IPR003442">
    <property type="entry name" value="T6A_TsaE"/>
</dbReference>
<comment type="similarity">
    <text evidence="2">Belongs to the TsaE family.</text>
</comment>
<evidence type="ECO:0000256" key="7">
    <source>
        <dbReference type="ARBA" id="ARBA00022741"/>
    </source>
</evidence>
<reference evidence="12" key="1">
    <citation type="journal article" date="2011" name="Environ. Microbiol.">
        <title>Genomic insights into the metabolic potential of the polycyclic aromatic hydrocarbon degrading sulfate-reducing Deltaproteobacterium N47.</title>
        <authorList>
            <person name="Bergmann F."/>
            <person name="Selesi D."/>
            <person name="Weinmaier T."/>
            <person name="Tischler P."/>
            <person name="Rattei T."/>
            <person name="Meckenstock R.U."/>
        </authorList>
    </citation>
    <scope>NUCLEOTIDE SEQUENCE</scope>
</reference>
<evidence type="ECO:0000256" key="6">
    <source>
        <dbReference type="ARBA" id="ARBA00022723"/>
    </source>
</evidence>
<dbReference type="GO" id="GO:0002949">
    <property type="term" value="P:tRNA threonylcarbamoyladenosine modification"/>
    <property type="evidence" value="ECO:0007669"/>
    <property type="project" value="InterPro"/>
</dbReference>
<dbReference type="AlphaFoldDB" id="E1YJ38"/>
<dbReference type="GO" id="GO:0005737">
    <property type="term" value="C:cytoplasm"/>
    <property type="evidence" value="ECO:0007669"/>
    <property type="project" value="UniProtKB-SubCell"/>
</dbReference>
<evidence type="ECO:0000256" key="2">
    <source>
        <dbReference type="ARBA" id="ARBA00007599"/>
    </source>
</evidence>
<keyword evidence="9" id="KW-0460">Magnesium</keyword>
<evidence type="ECO:0000256" key="5">
    <source>
        <dbReference type="ARBA" id="ARBA00022694"/>
    </source>
</evidence>
<dbReference type="EMBL" id="FR695877">
    <property type="protein sequence ID" value="CBX31292.1"/>
    <property type="molecule type" value="Genomic_DNA"/>
</dbReference>
<accession>E1YJ38</accession>
<evidence type="ECO:0000256" key="1">
    <source>
        <dbReference type="ARBA" id="ARBA00004496"/>
    </source>
</evidence>
<evidence type="ECO:0000256" key="4">
    <source>
        <dbReference type="ARBA" id="ARBA00022490"/>
    </source>
</evidence>
<dbReference type="PANTHER" id="PTHR33540">
    <property type="entry name" value="TRNA THREONYLCARBAMOYLADENOSINE BIOSYNTHESIS PROTEIN TSAE"/>
    <property type="match status" value="1"/>
</dbReference>
<dbReference type="Gene3D" id="3.40.50.300">
    <property type="entry name" value="P-loop containing nucleotide triphosphate hydrolases"/>
    <property type="match status" value="1"/>
</dbReference>
<gene>
    <name evidence="12" type="ORF">N47_E48040</name>
</gene>
<feature type="chain" id="PRO_5003155291" description="tRNA threonylcarbamoyladenosine biosynthesis protein TsaE" evidence="11">
    <location>
        <begin position="22"/>
        <end position="170"/>
    </location>
</feature>
<keyword evidence="11" id="KW-0732">Signal</keyword>
<dbReference type="InterPro" id="IPR027417">
    <property type="entry name" value="P-loop_NTPase"/>
</dbReference>
<sequence length="170" mass="18953">MLWRLIRMVSLSKLAANTLTADVITGSCAETQNLGEKIGRKITNRIIIALSGELGSGKTSFVQGLANGLEVPARFYVTSPTYSIIHEYPGRISLFHIDLYRLTDKDDIYDTGLYEILDSFGVFAIEWPDLLKNEFPAQYLSVHIEITGDDTRKFQITAFGNETASLITDL</sequence>
<evidence type="ECO:0000256" key="8">
    <source>
        <dbReference type="ARBA" id="ARBA00022840"/>
    </source>
</evidence>
<keyword evidence="6" id="KW-0479">Metal-binding</keyword>
<keyword evidence="4" id="KW-0963">Cytoplasm</keyword>
<organism evidence="12">
    <name type="scientific">uncultured Desulfobacterium sp</name>
    <dbReference type="NCBI Taxonomy" id="201089"/>
    <lineage>
        <taxon>Bacteria</taxon>
        <taxon>Pseudomonadati</taxon>
        <taxon>Thermodesulfobacteriota</taxon>
        <taxon>Desulfobacteria</taxon>
        <taxon>Desulfobacterales</taxon>
        <taxon>Desulfobacteriaceae</taxon>
        <taxon>Desulfobacterium</taxon>
        <taxon>environmental samples</taxon>
    </lineage>
</organism>